<evidence type="ECO:0000313" key="3">
    <source>
        <dbReference type="Proteomes" id="UP000664398"/>
    </source>
</evidence>
<accession>A0A939S007</accession>
<dbReference type="Proteomes" id="UP000664398">
    <property type="component" value="Unassembled WGS sequence"/>
</dbReference>
<dbReference type="EMBL" id="JAGDYL010000031">
    <property type="protein sequence ID" value="MBO1806391.1"/>
    <property type="molecule type" value="Genomic_DNA"/>
</dbReference>
<evidence type="ECO:0000313" key="2">
    <source>
        <dbReference type="EMBL" id="MBO1806391.1"/>
    </source>
</evidence>
<keyword evidence="3" id="KW-1185">Reference proteome</keyword>
<reference evidence="2" key="1">
    <citation type="submission" date="2021-03" db="EMBL/GenBank/DDBJ databases">
        <title>Leucobacter chromiisoli sp. nov., isolated from chromium-containing soil of chemical plant.</title>
        <authorList>
            <person name="Xu Z."/>
        </authorList>
    </citation>
    <scope>NUCLEOTIDE SEQUENCE</scope>
    <source>
        <strain evidence="2">A2</strain>
    </source>
</reference>
<keyword evidence="1" id="KW-0732">Signal</keyword>
<gene>
    <name evidence="2" type="ORF">J4H91_13875</name>
</gene>
<dbReference type="RefSeq" id="WP_208046847.1">
    <property type="nucleotide sequence ID" value="NZ_JAGDYL010000031.1"/>
</dbReference>
<sequence>MTRIAAGALAIGCIAGAGVATSAAPAEALTTKAYSISRSTGSACSDALNSAMRVKRVMGFRVHDVKGCTQWPGGGYWNASFLYSW</sequence>
<protein>
    <submittedName>
        <fullName evidence="2">Uncharacterized protein</fullName>
    </submittedName>
</protein>
<dbReference type="AlphaFoldDB" id="A0A939S007"/>
<organism evidence="2 3">
    <name type="scientific">Leucobacter ruminantium</name>
    <dbReference type="NCBI Taxonomy" id="1289170"/>
    <lineage>
        <taxon>Bacteria</taxon>
        <taxon>Bacillati</taxon>
        <taxon>Actinomycetota</taxon>
        <taxon>Actinomycetes</taxon>
        <taxon>Micrococcales</taxon>
        <taxon>Microbacteriaceae</taxon>
        <taxon>Leucobacter</taxon>
    </lineage>
</organism>
<proteinExistence type="predicted"/>
<name>A0A939S007_9MICO</name>
<comment type="caution">
    <text evidence="2">The sequence shown here is derived from an EMBL/GenBank/DDBJ whole genome shotgun (WGS) entry which is preliminary data.</text>
</comment>
<evidence type="ECO:0000256" key="1">
    <source>
        <dbReference type="SAM" id="SignalP"/>
    </source>
</evidence>
<feature type="chain" id="PRO_5039344586" evidence="1">
    <location>
        <begin position="29"/>
        <end position="85"/>
    </location>
</feature>
<feature type="signal peptide" evidence="1">
    <location>
        <begin position="1"/>
        <end position="28"/>
    </location>
</feature>